<keyword evidence="9 11" id="KW-0472">Membrane</keyword>
<evidence type="ECO:0000256" key="2">
    <source>
        <dbReference type="ARBA" id="ARBA00022448"/>
    </source>
</evidence>
<feature type="signal peptide" evidence="13">
    <location>
        <begin position="1"/>
        <end position="36"/>
    </location>
</feature>
<evidence type="ECO:0000256" key="9">
    <source>
        <dbReference type="ARBA" id="ARBA00023136"/>
    </source>
</evidence>
<keyword evidence="8 12" id="KW-0798">TonB box</keyword>
<gene>
    <name evidence="16" type="ORF">RM573_11060</name>
</gene>
<dbReference type="PANTHER" id="PTHR32552:SF81">
    <property type="entry name" value="TONB-DEPENDENT OUTER MEMBRANE RECEPTOR"/>
    <property type="match status" value="1"/>
</dbReference>
<keyword evidence="2 11" id="KW-0813">Transport</keyword>
<evidence type="ECO:0000256" key="7">
    <source>
        <dbReference type="ARBA" id="ARBA00023065"/>
    </source>
</evidence>
<name>A0ABU3A1T2_9GAMM</name>
<evidence type="ECO:0000256" key="11">
    <source>
        <dbReference type="PROSITE-ProRule" id="PRU01360"/>
    </source>
</evidence>
<dbReference type="EMBL" id="JAVRIF010000005">
    <property type="protein sequence ID" value="MDT0604132.1"/>
    <property type="molecule type" value="Genomic_DNA"/>
</dbReference>
<evidence type="ECO:0000256" key="1">
    <source>
        <dbReference type="ARBA" id="ARBA00004571"/>
    </source>
</evidence>
<evidence type="ECO:0000256" key="6">
    <source>
        <dbReference type="ARBA" id="ARBA00023004"/>
    </source>
</evidence>
<keyword evidence="4" id="KW-0410">Iron transport</keyword>
<evidence type="ECO:0000256" key="5">
    <source>
        <dbReference type="ARBA" id="ARBA00022692"/>
    </source>
</evidence>
<dbReference type="Proteomes" id="UP001266357">
    <property type="component" value="Unassembled WGS sequence"/>
</dbReference>
<organism evidence="16 17">
    <name type="scientific">Thalassotalea castellviae</name>
    <dbReference type="NCBI Taxonomy" id="3075612"/>
    <lineage>
        <taxon>Bacteria</taxon>
        <taxon>Pseudomonadati</taxon>
        <taxon>Pseudomonadota</taxon>
        <taxon>Gammaproteobacteria</taxon>
        <taxon>Alteromonadales</taxon>
        <taxon>Colwelliaceae</taxon>
        <taxon>Thalassotalea</taxon>
    </lineage>
</organism>
<reference evidence="16 17" key="1">
    <citation type="submission" date="2023-09" db="EMBL/GenBank/DDBJ databases">
        <authorList>
            <person name="Rey-Velasco X."/>
        </authorList>
    </citation>
    <scope>NUCLEOTIDE SEQUENCE [LARGE SCALE GENOMIC DNA]</scope>
    <source>
        <strain evidence="16 17">W431</strain>
    </source>
</reference>
<feature type="domain" description="TonB-dependent receptor plug" evidence="15">
    <location>
        <begin position="62"/>
        <end position="171"/>
    </location>
</feature>
<keyword evidence="16" id="KW-0675">Receptor</keyword>
<evidence type="ECO:0000256" key="4">
    <source>
        <dbReference type="ARBA" id="ARBA00022496"/>
    </source>
</evidence>
<dbReference type="InterPro" id="IPR012910">
    <property type="entry name" value="Plug_dom"/>
</dbReference>
<evidence type="ECO:0000256" key="12">
    <source>
        <dbReference type="RuleBase" id="RU003357"/>
    </source>
</evidence>
<sequence length="776" mass="85014">MFTSKTAQSKSSQNTFSKSLCAIAISSTLMSSAVYAAEESQEKKVAGLEIIEVTARKTTENLQETPVAMTSVGAAELAENGISVMTEVQRFSPNTTLQTSRGTNSTLTAFIRGVGQQDPLWGYEPGVGIYVDDVYLARPQGAVLDLLDIERIEVLRGPQGTLYGKNTIGGAVKYVTKEMSGDAEFDIQGTLGSYNQKDLKMTGQMPLVENTLYLGFGYANLNRDGFGEFLISDLPNQDKENYNKDLTAARLTLEYHATDDIFMRLAWDKTQDDSNAKGGYRLLPSLLTNAPVPNNVFDSYTSMPTENSVELSGLSFMVNWQASDNLALKYVATSRDGYSDTNIDFDNTPLDIFDVPAFYDDENNSHELQASYNGEGYSIVGGLYLYDGESCGHFDAILGFLGRAAYGASLGATGLTREVTGCNNSESSAIYLQSSIDLSEKLSLTLGARYTKEDKEAYVNNGIAFSNVYPSSGWIDGYTRDPSITFPQVLGEDTNGDGTLDAPKKADWSQFSPRVGLEYQMDKDTMIFASYSQGFKSGTFNPRATLNEMAANPEIVDTIEFGIKKDWNDELRTNVTLFSIDHKDRQYITITPDANDLTVLNQNLGNIKGSTGDGVEAEVTWAATDDLRIDFSFGYIDSEIEDDPTVAVPLVGISNTPKYTMNLAANYTLDTDIGYFVFSGGYYYRDEYLLFEDSDMLTQDGYGNVNASITWESTEGNWYGGLHGKNLTDEEVMVGGYNFAVDNGDGTYGAGLGGDTTLIGYFADPRTIHLTLGYRF</sequence>
<keyword evidence="17" id="KW-1185">Reference proteome</keyword>
<protein>
    <submittedName>
        <fullName evidence="16">TonB-dependent receptor</fullName>
    </submittedName>
</protein>
<comment type="subcellular location">
    <subcellularLocation>
        <location evidence="1 11">Cell outer membrane</location>
        <topology evidence="1 11">Multi-pass membrane protein</topology>
    </subcellularLocation>
</comment>
<dbReference type="InterPro" id="IPR000531">
    <property type="entry name" value="Beta-barrel_TonB"/>
</dbReference>
<comment type="caution">
    <text evidence="16">The sequence shown here is derived from an EMBL/GenBank/DDBJ whole genome shotgun (WGS) entry which is preliminary data.</text>
</comment>
<evidence type="ECO:0000256" key="8">
    <source>
        <dbReference type="ARBA" id="ARBA00023077"/>
    </source>
</evidence>
<comment type="similarity">
    <text evidence="11 12">Belongs to the TonB-dependent receptor family.</text>
</comment>
<evidence type="ECO:0000259" key="15">
    <source>
        <dbReference type="Pfam" id="PF07715"/>
    </source>
</evidence>
<evidence type="ECO:0000256" key="3">
    <source>
        <dbReference type="ARBA" id="ARBA00022452"/>
    </source>
</evidence>
<dbReference type="InterPro" id="IPR039426">
    <property type="entry name" value="TonB-dep_rcpt-like"/>
</dbReference>
<dbReference type="Pfam" id="PF07715">
    <property type="entry name" value="Plug"/>
    <property type="match status" value="1"/>
</dbReference>
<feature type="domain" description="TonB-dependent receptor-like beta-barrel" evidence="14">
    <location>
        <begin position="268"/>
        <end position="718"/>
    </location>
</feature>
<keyword evidence="7" id="KW-0406">Ion transport</keyword>
<dbReference type="SUPFAM" id="SSF56935">
    <property type="entry name" value="Porins"/>
    <property type="match status" value="1"/>
</dbReference>
<dbReference type="InterPro" id="IPR036942">
    <property type="entry name" value="Beta-barrel_TonB_sf"/>
</dbReference>
<dbReference type="Gene3D" id="2.40.170.20">
    <property type="entry name" value="TonB-dependent receptor, beta-barrel domain"/>
    <property type="match status" value="1"/>
</dbReference>
<evidence type="ECO:0000256" key="10">
    <source>
        <dbReference type="ARBA" id="ARBA00023237"/>
    </source>
</evidence>
<dbReference type="Pfam" id="PF00593">
    <property type="entry name" value="TonB_dep_Rec_b-barrel"/>
    <property type="match status" value="1"/>
</dbReference>
<proteinExistence type="inferred from homology"/>
<evidence type="ECO:0000313" key="17">
    <source>
        <dbReference type="Proteomes" id="UP001266357"/>
    </source>
</evidence>
<keyword evidence="6" id="KW-0408">Iron</keyword>
<dbReference type="PROSITE" id="PS52016">
    <property type="entry name" value="TONB_DEPENDENT_REC_3"/>
    <property type="match status" value="1"/>
</dbReference>
<evidence type="ECO:0000259" key="14">
    <source>
        <dbReference type="Pfam" id="PF00593"/>
    </source>
</evidence>
<keyword evidence="5 11" id="KW-0812">Transmembrane</keyword>
<dbReference type="RefSeq" id="WP_311581863.1">
    <property type="nucleotide sequence ID" value="NZ_JAVRIF010000005.1"/>
</dbReference>
<evidence type="ECO:0000313" key="16">
    <source>
        <dbReference type="EMBL" id="MDT0604132.1"/>
    </source>
</evidence>
<keyword evidence="3 11" id="KW-1134">Transmembrane beta strand</keyword>
<feature type="chain" id="PRO_5045960956" evidence="13">
    <location>
        <begin position="37"/>
        <end position="776"/>
    </location>
</feature>
<accession>A0ABU3A1T2</accession>
<keyword evidence="13" id="KW-0732">Signal</keyword>
<keyword evidence="10 11" id="KW-0998">Cell outer membrane</keyword>
<dbReference type="PANTHER" id="PTHR32552">
    <property type="entry name" value="FERRICHROME IRON RECEPTOR-RELATED"/>
    <property type="match status" value="1"/>
</dbReference>
<evidence type="ECO:0000256" key="13">
    <source>
        <dbReference type="SAM" id="SignalP"/>
    </source>
</evidence>